<evidence type="ECO:0000313" key="2">
    <source>
        <dbReference type="EMBL" id="ATC63155.1"/>
    </source>
</evidence>
<protein>
    <submittedName>
        <fullName evidence="2">GNAT family N-acetyltransferase</fullName>
    </submittedName>
</protein>
<dbReference type="Proteomes" id="UP000217265">
    <property type="component" value="Chromosome"/>
</dbReference>
<proteinExistence type="predicted"/>
<feature type="domain" description="N-acetyltransferase" evidence="1">
    <location>
        <begin position="4"/>
        <end position="87"/>
    </location>
</feature>
<dbReference type="PANTHER" id="PTHR31435:SF9">
    <property type="entry name" value="PROTEIN NATD1"/>
    <property type="match status" value="1"/>
</dbReference>
<dbReference type="EMBL" id="CP023344">
    <property type="protein sequence ID" value="ATC63155.1"/>
    <property type="molecule type" value="Genomic_DNA"/>
</dbReference>
<dbReference type="RefSeq" id="WP_096054787.1">
    <property type="nucleotide sequence ID" value="NZ_CP023344.1"/>
</dbReference>
<accession>A0A290Q3A7</accession>
<dbReference type="InterPro" id="IPR045057">
    <property type="entry name" value="Gcn5-rel_NAT"/>
</dbReference>
<dbReference type="GO" id="GO:0016740">
    <property type="term" value="F:transferase activity"/>
    <property type="evidence" value="ECO:0007669"/>
    <property type="project" value="UniProtKB-KW"/>
</dbReference>
<evidence type="ECO:0000313" key="3">
    <source>
        <dbReference type="Proteomes" id="UP000217265"/>
    </source>
</evidence>
<reference evidence="2 3" key="1">
    <citation type="submission" date="2017-09" db="EMBL/GenBank/DDBJ databases">
        <title>Complete genome sequence of Verrucomicrobial strain HZ-65, isolated from freshwater.</title>
        <authorList>
            <person name="Choi A."/>
        </authorList>
    </citation>
    <scope>NUCLEOTIDE SEQUENCE [LARGE SCALE GENOMIC DNA]</scope>
    <source>
        <strain evidence="2 3">HZ-65</strain>
    </source>
</reference>
<evidence type="ECO:0000259" key="1">
    <source>
        <dbReference type="PROSITE" id="PS51729"/>
    </source>
</evidence>
<dbReference type="PROSITE" id="PS51729">
    <property type="entry name" value="GNAT_YJDJ"/>
    <property type="match status" value="1"/>
</dbReference>
<name>A0A290Q3A7_9BACT</name>
<dbReference type="InterPro" id="IPR031165">
    <property type="entry name" value="GNAT_YJDJ"/>
</dbReference>
<dbReference type="KEGG" id="vbh:CMV30_03825"/>
<gene>
    <name evidence="2" type="ORF">CMV30_03825</name>
</gene>
<keyword evidence="2" id="KW-0808">Transferase</keyword>
<dbReference type="OrthoDB" id="9793389at2"/>
<keyword evidence="3" id="KW-1185">Reference proteome</keyword>
<dbReference type="Gene3D" id="3.40.630.30">
    <property type="match status" value="1"/>
</dbReference>
<dbReference type="SUPFAM" id="SSF55729">
    <property type="entry name" value="Acyl-CoA N-acyltransferases (Nat)"/>
    <property type="match status" value="1"/>
</dbReference>
<organism evidence="2 3">
    <name type="scientific">Nibricoccus aquaticus</name>
    <dbReference type="NCBI Taxonomy" id="2576891"/>
    <lineage>
        <taxon>Bacteria</taxon>
        <taxon>Pseudomonadati</taxon>
        <taxon>Verrucomicrobiota</taxon>
        <taxon>Opitutia</taxon>
        <taxon>Opitutales</taxon>
        <taxon>Opitutaceae</taxon>
        <taxon>Nibricoccus</taxon>
    </lineage>
</organism>
<sequence>MTIAHEPAASRFIARLPEGDSVVEYSLTGDAVVFTHTLVPAALRGRGIAEALVRAALAWASGENLHVGATCSYVARFIERHPELARR</sequence>
<dbReference type="PANTHER" id="PTHR31435">
    <property type="entry name" value="PROTEIN NATD1"/>
    <property type="match status" value="1"/>
</dbReference>
<dbReference type="Pfam" id="PF14542">
    <property type="entry name" value="Acetyltransf_CG"/>
    <property type="match status" value="1"/>
</dbReference>
<dbReference type="AlphaFoldDB" id="A0A290Q3A7"/>
<dbReference type="InterPro" id="IPR016181">
    <property type="entry name" value="Acyl_CoA_acyltransferase"/>
</dbReference>